<comment type="caution">
    <text evidence="8">The sequence shown here is derived from an EMBL/GenBank/DDBJ whole genome shotgun (WGS) entry which is preliminary data.</text>
</comment>
<comment type="similarity">
    <text evidence="1 7">Belongs to the bacterial ribosomal protein bS20 family.</text>
</comment>
<dbReference type="HAMAP" id="MF_00500">
    <property type="entry name" value="Ribosomal_bS20"/>
    <property type="match status" value="1"/>
</dbReference>
<keyword evidence="4 7" id="KW-0689">Ribosomal protein</keyword>
<dbReference type="InterPro" id="IPR036510">
    <property type="entry name" value="Ribosomal_bS20_sf"/>
</dbReference>
<dbReference type="Proteomes" id="UP000051679">
    <property type="component" value="Unassembled WGS sequence"/>
</dbReference>
<evidence type="ECO:0000256" key="6">
    <source>
        <dbReference type="ARBA" id="ARBA00035136"/>
    </source>
</evidence>
<dbReference type="GO" id="GO:0006412">
    <property type="term" value="P:translation"/>
    <property type="evidence" value="ECO:0007669"/>
    <property type="project" value="UniProtKB-UniRule"/>
</dbReference>
<dbReference type="NCBIfam" id="TIGR00029">
    <property type="entry name" value="S20"/>
    <property type="match status" value="1"/>
</dbReference>
<keyword evidence="9" id="KW-1185">Reference proteome</keyword>
<proteinExistence type="inferred from homology"/>
<dbReference type="SUPFAM" id="SSF46992">
    <property type="entry name" value="Ribosomal protein S20"/>
    <property type="match status" value="1"/>
</dbReference>
<evidence type="ECO:0000256" key="4">
    <source>
        <dbReference type="ARBA" id="ARBA00022980"/>
    </source>
</evidence>
<dbReference type="GO" id="GO:0070181">
    <property type="term" value="F:small ribosomal subunit rRNA binding"/>
    <property type="evidence" value="ECO:0007669"/>
    <property type="project" value="TreeGrafter"/>
</dbReference>
<reference evidence="8 9" key="1">
    <citation type="journal article" date="2015" name="Genome Announc.">
        <title>Expanding the biotechnology potential of lactobacilli through comparative genomics of 213 strains and associated genera.</title>
        <authorList>
            <person name="Sun Z."/>
            <person name="Harris H.M."/>
            <person name="McCann A."/>
            <person name="Guo C."/>
            <person name="Argimon S."/>
            <person name="Zhang W."/>
            <person name="Yang X."/>
            <person name="Jeffery I.B."/>
            <person name="Cooney J.C."/>
            <person name="Kagawa T.F."/>
            <person name="Liu W."/>
            <person name="Song Y."/>
            <person name="Salvetti E."/>
            <person name="Wrobel A."/>
            <person name="Rasinkangas P."/>
            <person name="Parkhill J."/>
            <person name="Rea M.C."/>
            <person name="O'Sullivan O."/>
            <person name="Ritari J."/>
            <person name="Douillard F.P."/>
            <person name="Paul Ross R."/>
            <person name="Yang R."/>
            <person name="Briner A.E."/>
            <person name="Felis G.E."/>
            <person name="de Vos W.M."/>
            <person name="Barrangou R."/>
            <person name="Klaenhammer T.R."/>
            <person name="Caufield P.W."/>
            <person name="Cui Y."/>
            <person name="Zhang H."/>
            <person name="O'Toole P.W."/>
        </authorList>
    </citation>
    <scope>NUCLEOTIDE SEQUENCE [LARGE SCALE GENOMIC DNA]</scope>
    <source>
        <strain evidence="8 9">DSM 20505</strain>
    </source>
</reference>
<dbReference type="InterPro" id="IPR002583">
    <property type="entry name" value="Ribosomal_bS20"/>
</dbReference>
<dbReference type="Pfam" id="PF01649">
    <property type="entry name" value="Ribosomal_S20p"/>
    <property type="match status" value="1"/>
</dbReference>
<evidence type="ECO:0000313" key="8">
    <source>
        <dbReference type="EMBL" id="KRM55954.1"/>
    </source>
</evidence>
<dbReference type="STRING" id="1291052.FC18_GL000735"/>
<evidence type="ECO:0000256" key="1">
    <source>
        <dbReference type="ARBA" id="ARBA00007634"/>
    </source>
</evidence>
<evidence type="ECO:0000313" key="9">
    <source>
        <dbReference type="Proteomes" id="UP000051679"/>
    </source>
</evidence>
<evidence type="ECO:0000256" key="3">
    <source>
        <dbReference type="ARBA" id="ARBA00022884"/>
    </source>
</evidence>
<organism evidence="8 9">
    <name type="scientific">Lacticaseibacillus sharpeae JCM 1186 = DSM 20505</name>
    <dbReference type="NCBI Taxonomy" id="1291052"/>
    <lineage>
        <taxon>Bacteria</taxon>
        <taxon>Bacillati</taxon>
        <taxon>Bacillota</taxon>
        <taxon>Bacilli</taxon>
        <taxon>Lactobacillales</taxon>
        <taxon>Lactobacillaceae</taxon>
        <taxon>Lacticaseibacillus</taxon>
    </lineage>
</organism>
<accession>A0A0R1ZNJ1</accession>
<dbReference type="PATRIC" id="fig|1291052.5.peg.751"/>
<dbReference type="Gene3D" id="1.20.58.110">
    <property type="entry name" value="Ribosomal protein S20"/>
    <property type="match status" value="1"/>
</dbReference>
<comment type="function">
    <text evidence="7">Binds directly to 16S ribosomal RNA.</text>
</comment>
<protein>
    <recommendedName>
        <fullName evidence="6 7">Small ribosomal subunit protein bS20</fullName>
    </recommendedName>
</protein>
<sequence length="89" mass="9748">MEVNHMPQIKSAKKRVLTQEAARQRNAAQRNAMRSAVKSFKTAKASDADNANDLFKAATRAIDMAKSKGLIHANKAGRDKSRLAAINNK</sequence>
<dbReference type="GO" id="GO:0005829">
    <property type="term" value="C:cytosol"/>
    <property type="evidence" value="ECO:0007669"/>
    <property type="project" value="TreeGrafter"/>
</dbReference>
<gene>
    <name evidence="7" type="primary">rpsT</name>
    <name evidence="8" type="ORF">FC18_GL000735</name>
</gene>
<dbReference type="GO" id="GO:0015935">
    <property type="term" value="C:small ribosomal subunit"/>
    <property type="evidence" value="ECO:0007669"/>
    <property type="project" value="TreeGrafter"/>
</dbReference>
<keyword evidence="3 7" id="KW-0694">RNA-binding</keyword>
<dbReference type="EMBL" id="AYYO01000010">
    <property type="protein sequence ID" value="KRM55954.1"/>
    <property type="molecule type" value="Genomic_DNA"/>
</dbReference>
<name>A0A0R1ZNJ1_9LACO</name>
<evidence type="ECO:0000256" key="5">
    <source>
        <dbReference type="ARBA" id="ARBA00023274"/>
    </source>
</evidence>
<keyword evidence="2 7" id="KW-0699">rRNA-binding</keyword>
<keyword evidence="5 7" id="KW-0687">Ribonucleoprotein</keyword>
<dbReference type="GO" id="GO:0003735">
    <property type="term" value="F:structural constituent of ribosome"/>
    <property type="evidence" value="ECO:0007669"/>
    <property type="project" value="InterPro"/>
</dbReference>
<dbReference type="PANTHER" id="PTHR33398">
    <property type="entry name" value="30S RIBOSOMAL PROTEIN S20"/>
    <property type="match status" value="1"/>
</dbReference>
<dbReference type="AlphaFoldDB" id="A0A0R1ZNJ1"/>
<evidence type="ECO:0000256" key="7">
    <source>
        <dbReference type="HAMAP-Rule" id="MF_00500"/>
    </source>
</evidence>
<dbReference type="PANTHER" id="PTHR33398:SF1">
    <property type="entry name" value="SMALL RIBOSOMAL SUBUNIT PROTEIN BS20C"/>
    <property type="match status" value="1"/>
</dbReference>
<evidence type="ECO:0000256" key="2">
    <source>
        <dbReference type="ARBA" id="ARBA00022730"/>
    </source>
</evidence>